<evidence type="ECO:0000259" key="4">
    <source>
        <dbReference type="SMART" id="SM00093"/>
    </source>
</evidence>
<dbReference type="OrthoDB" id="9440847at2759"/>
<dbReference type="AlphaFoldDB" id="A0A0C2NLK4"/>
<keyword evidence="6" id="KW-1185">Reference proteome</keyword>
<evidence type="ECO:0000313" key="5">
    <source>
        <dbReference type="EMBL" id="KII74917.1"/>
    </source>
</evidence>
<evidence type="ECO:0000256" key="3">
    <source>
        <dbReference type="SAM" id="Phobius"/>
    </source>
</evidence>
<dbReference type="InterPro" id="IPR036186">
    <property type="entry name" value="Serpin_sf"/>
</dbReference>
<dbReference type="InterPro" id="IPR042185">
    <property type="entry name" value="Serpin_sf_2"/>
</dbReference>
<dbReference type="InterPro" id="IPR023796">
    <property type="entry name" value="Serpin_dom"/>
</dbReference>
<dbReference type="PANTHER" id="PTHR11461:SF211">
    <property type="entry name" value="GH10112P-RELATED"/>
    <property type="match status" value="1"/>
</dbReference>
<evidence type="ECO:0000256" key="1">
    <source>
        <dbReference type="ARBA" id="ARBA00009500"/>
    </source>
</evidence>
<sequence length="373" mass="43606">MSAEGINRFTTNILYKLYSAQDFSGNVAFSGISLYVLLGAINVGLRGRSFDQLSHLLGENFLNLYYDNNWRNSRQGRIWLHLQSSSDSPTNMNSALFFCTNISSEYEQISDFMFRLQKMKSEFTYRDGLTHRINEWIYQRTHGFILKMFDSPILYENMIFIHTMFVGALWLTKFNPELSKKQLFYNNKREALEVMMMNQESHNKIFDLEGYNFRIIFKPFAYDHFFTAIILPRSGFTVKDVLENINLDEMSIYFENSTWKYIDLNLPKFQMSFRTDFVQILINLGVIDLFDRYLSDFREMTDYWMFIESLSQLANIAVDEDGVLIAAATEASVALSQSPRDESYSTKPFMFFIYSSSSKLVLFSSVVSNPNII</sequence>
<feature type="transmembrane region" description="Helical" evidence="3">
    <location>
        <begin position="27"/>
        <end position="45"/>
    </location>
</feature>
<dbReference type="EMBL" id="JWZT01000170">
    <property type="protein sequence ID" value="KII74917.1"/>
    <property type="molecule type" value="Genomic_DNA"/>
</dbReference>
<organism evidence="5 6">
    <name type="scientific">Thelohanellus kitauei</name>
    <name type="common">Myxosporean</name>
    <dbReference type="NCBI Taxonomy" id="669202"/>
    <lineage>
        <taxon>Eukaryota</taxon>
        <taxon>Metazoa</taxon>
        <taxon>Cnidaria</taxon>
        <taxon>Myxozoa</taxon>
        <taxon>Myxosporea</taxon>
        <taxon>Bivalvulida</taxon>
        <taxon>Platysporina</taxon>
        <taxon>Myxobolidae</taxon>
        <taxon>Thelohanellus</taxon>
    </lineage>
</organism>
<evidence type="ECO:0000256" key="2">
    <source>
        <dbReference type="RuleBase" id="RU000411"/>
    </source>
</evidence>
<dbReference type="Gene3D" id="2.30.39.10">
    <property type="entry name" value="Alpha-1-antitrypsin, domain 1"/>
    <property type="match status" value="1"/>
</dbReference>
<dbReference type="SMART" id="SM00093">
    <property type="entry name" value="SERPIN"/>
    <property type="match status" value="1"/>
</dbReference>
<comment type="caution">
    <text evidence="5">The sequence shown here is derived from an EMBL/GenBank/DDBJ whole genome shotgun (WGS) entry which is preliminary data.</text>
</comment>
<dbReference type="GO" id="GO:0004867">
    <property type="term" value="F:serine-type endopeptidase inhibitor activity"/>
    <property type="evidence" value="ECO:0007669"/>
    <property type="project" value="InterPro"/>
</dbReference>
<keyword evidence="3" id="KW-0812">Transmembrane</keyword>
<accession>A0A0C2NLK4</accession>
<dbReference type="InterPro" id="IPR000215">
    <property type="entry name" value="Serpin_fam"/>
</dbReference>
<comment type="similarity">
    <text evidence="1 2">Belongs to the serpin family.</text>
</comment>
<keyword evidence="3" id="KW-1133">Transmembrane helix</keyword>
<dbReference type="Pfam" id="PF00079">
    <property type="entry name" value="Serpin"/>
    <property type="match status" value="1"/>
</dbReference>
<keyword evidence="3" id="KW-0472">Membrane</keyword>
<protein>
    <submittedName>
        <fullName evidence="5">Alpha-2-antiplasmin</fullName>
    </submittedName>
</protein>
<reference evidence="5 6" key="1">
    <citation type="journal article" date="2014" name="Genome Biol. Evol.">
        <title>The genome of the myxosporean Thelohanellus kitauei shows adaptations to nutrient acquisition within its fish host.</title>
        <authorList>
            <person name="Yang Y."/>
            <person name="Xiong J."/>
            <person name="Zhou Z."/>
            <person name="Huo F."/>
            <person name="Miao W."/>
            <person name="Ran C."/>
            <person name="Liu Y."/>
            <person name="Zhang J."/>
            <person name="Feng J."/>
            <person name="Wang M."/>
            <person name="Wang M."/>
            <person name="Wang L."/>
            <person name="Yao B."/>
        </authorList>
    </citation>
    <scope>NUCLEOTIDE SEQUENCE [LARGE SCALE GENOMIC DNA]</scope>
    <source>
        <strain evidence="5">Wuqing</strain>
    </source>
</reference>
<feature type="domain" description="Serpin" evidence="4">
    <location>
        <begin position="11"/>
        <end position="370"/>
    </location>
</feature>
<proteinExistence type="inferred from homology"/>
<dbReference type="PANTHER" id="PTHR11461">
    <property type="entry name" value="SERINE PROTEASE INHIBITOR, SERPIN"/>
    <property type="match status" value="1"/>
</dbReference>
<dbReference type="SUPFAM" id="SSF56574">
    <property type="entry name" value="Serpins"/>
    <property type="match status" value="1"/>
</dbReference>
<gene>
    <name evidence="5" type="ORF">RF11_07429</name>
</gene>
<dbReference type="InterPro" id="IPR042178">
    <property type="entry name" value="Serpin_sf_1"/>
</dbReference>
<name>A0A0C2NLK4_THEKT</name>
<evidence type="ECO:0000313" key="6">
    <source>
        <dbReference type="Proteomes" id="UP000031668"/>
    </source>
</evidence>
<dbReference type="GO" id="GO:0005615">
    <property type="term" value="C:extracellular space"/>
    <property type="evidence" value="ECO:0007669"/>
    <property type="project" value="InterPro"/>
</dbReference>
<dbReference type="Gene3D" id="3.30.497.10">
    <property type="entry name" value="Antithrombin, subunit I, domain 2"/>
    <property type="match status" value="1"/>
</dbReference>
<dbReference type="OMA" id="HRINEWI"/>
<dbReference type="Proteomes" id="UP000031668">
    <property type="component" value="Unassembled WGS sequence"/>
</dbReference>